<accession>A0A8C4Q412</accession>
<feature type="compositionally biased region" description="Polar residues" evidence="1">
    <location>
        <begin position="39"/>
        <end position="48"/>
    </location>
</feature>
<evidence type="ECO:0000313" key="2">
    <source>
        <dbReference type="Ensembl" id="ENSEBUP00000009688.1"/>
    </source>
</evidence>
<dbReference type="Pfam" id="PF17663">
    <property type="entry name" value="DUF5525"/>
    <property type="match status" value="1"/>
</dbReference>
<proteinExistence type="predicted"/>
<organism evidence="2 3">
    <name type="scientific">Eptatretus burgeri</name>
    <name type="common">Inshore hagfish</name>
    <dbReference type="NCBI Taxonomy" id="7764"/>
    <lineage>
        <taxon>Eukaryota</taxon>
        <taxon>Metazoa</taxon>
        <taxon>Chordata</taxon>
        <taxon>Craniata</taxon>
        <taxon>Vertebrata</taxon>
        <taxon>Cyclostomata</taxon>
        <taxon>Myxini</taxon>
        <taxon>Myxiniformes</taxon>
        <taxon>Myxinidae</taxon>
        <taxon>Eptatretinae</taxon>
        <taxon>Eptatretus</taxon>
    </lineage>
</organism>
<dbReference type="Proteomes" id="UP000694388">
    <property type="component" value="Unplaced"/>
</dbReference>
<feature type="region of interest" description="Disordered" evidence="1">
    <location>
        <begin position="39"/>
        <end position="59"/>
    </location>
</feature>
<evidence type="ECO:0000256" key="1">
    <source>
        <dbReference type="SAM" id="MobiDB-lite"/>
    </source>
</evidence>
<keyword evidence="3" id="KW-1185">Reference proteome</keyword>
<dbReference type="InterPro" id="IPR037656">
    <property type="entry name" value="DUF5525"/>
</dbReference>
<protein>
    <submittedName>
        <fullName evidence="2">Uncharacterized protein</fullName>
    </submittedName>
</protein>
<dbReference type="Ensembl" id="ENSEBUT00000010211.1">
    <property type="protein sequence ID" value="ENSEBUP00000009682.1"/>
    <property type="gene ID" value="ENSEBUG00000006222.1"/>
</dbReference>
<name>A0A8C4Q412_EPTBU</name>
<feature type="compositionally biased region" description="Polar residues" evidence="1">
    <location>
        <begin position="1037"/>
        <end position="1052"/>
    </location>
</feature>
<dbReference type="Ensembl" id="ENSEBUT00000010217.1">
    <property type="protein sequence ID" value="ENSEBUP00000009688.1"/>
    <property type="gene ID" value="ENSEBUG00000006222.1"/>
</dbReference>
<feature type="region of interest" description="Disordered" evidence="1">
    <location>
        <begin position="1036"/>
        <end position="1058"/>
    </location>
</feature>
<reference evidence="2" key="1">
    <citation type="submission" date="2025-05" db="UniProtKB">
        <authorList>
            <consortium name="Ensembl"/>
        </authorList>
    </citation>
    <scope>IDENTIFICATION</scope>
</reference>
<sequence>MVMHGFHHLGVNPPGAQEIPMMQHCSYDNNGFILQPISTSDSLNFQTPPQGPLAGENGSGDKDGSFYLWSQHRTMVYRGVFQRKDVKGACMAVNNSPLPSGNAVVYPAKSVLLVPCPPVEQKNPSPIQCTRRPSPSCPLKRLYSSAQNHLSSAFNVPTACSTPVSAMVNEKNAALFSPHTQHHLPTCHCRRVAPAREVRLPRPTFHLADDGTANEFAKGPHALPRNDGNFAKHWDFIQSKHQQNCQVGISSGQVENHHKTQHVFPLQPPPAVANHSFNQSMLPFSQKERIFFPNVTDLQKSTHLVPPAISLGASKNNNMLLDKWSKGRDKMPDCVKNVVVSSSSSDNANTFVPPVAGVNNSILNSLPPCNIPAIESIQYPVVPKPQFASALSRFHSNVNPCIYALNNKEVLQPPTKKVCHDSNLNEYESVTNLDANIAHNPEFENSFGAAAPSSSFPALQTSSPTFVQLPTGVNNSSHLNSRTPCNIATFQNLQYMQRNDKEKYSLHREPVAGCKAQSTSASIGFDSKANPCMYSLNNKELPPKKRNVDLKSSFMTDSNSVVSSNASLANNAAVETSFGAAPHTFLSTALQTPLSTPSTFYSQASPDLATSSPPCISSNWLPVISNFYSLALDSKCDYCSKENCLYKECLSKEIDNSDHMFDGVFDFDKSDRKENVHLLHNDVKHCLQLPHAKVVAHTIEGSKIISAVTNDVKKSPKLHSENENAIVFQKAPVCNADTGANFENAGDTSILAFPPKNKENIVKEVVVKESHNTDVSDCSKGQSSTKSELKQKSLISVQEVQSNVNSDFSVNIGPSNLNDDLNLPHAHLLSMEIAAHMREQQNIFDNVDKNTDINCPKLFHYDNINANLFQKAVVCNEDTDASCGSGSDTKILAFPLKKEKNIVKENVFEESNNVDMNGCSKAPSSTESELKHESISVQEAQNDLSSVADLGVNNNLKLPHAHLLSMEVDAPIRDKKRILDKDMKEINCPKLLHSENKNANVFQNAPVCNETIDAIYENDIDASILDLAPKIEENAVEMSSTKDASNRSQAPSSPIPFSVHEVQSDADSVVGFHVSKITKDSSNRVILPRPDNFNQNIRDGNDGFSSLKILGIKILDPQNLNCGTKDDSVVGCTTENASCGDETEANSSKPQENIGSESDVFLPFSVNQKDPLPLLSLMDEKLEKCSDLEMKTFCNIPTIKLYLTRFLASLPELSVLIQTKKKALWPNNQPSDIAANAQTLPKLISPFPHVWRFCHLLIPVAALQKQLFPSLPEDKIIKVLRKCKLMLRPATMSEELVLMNEMSLRQTRSFLLLSYGDLKTVFPHILLSYVKQELNKLIGKKNENENESVTSPLQGNTQTQSLDECFDGETESQTSVDGKRLHCSTEAMLEKDSAFAEKCSDSVASFKGQFDQYAGETLHDAEFASANFKTVAYGSGSCVTLHKDSSARGDRPRIVHWKAFKEGDKCKRLLKDCANLSQVLVPHIEEMGCFQIAHGCSVFLKKLPLSSKKRALPKRAKNKTSSKTRRQYVVKLLQVH</sequence>
<evidence type="ECO:0000313" key="3">
    <source>
        <dbReference type="Proteomes" id="UP000694388"/>
    </source>
</evidence>